<feature type="compositionally biased region" description="Basic residues" evidence="1">
    <location>
        <begin position="28"/>
        <end position="39"/>
    </location>
</feature>
<keyword evidence="2" id="KW-0378">Hydrolase</keyword>
<dbReference type="NCBIfam" id="TIGR01460">
    <property type="entry name" value="HAD-SF-IIA"/>
    <property type="match status" value="1"/>
</dbReference>
<evidence type="ECO:0000313" key="3">
    <source>
        <dbReference type="Proteomes" id="UP000321805"/>
    </source>
</evidence>
<dbReference type="GO" id="GO:0016791">
    <property type="term" value="F:phosphatase activity"/>
    <property type="evidence" value="ECO:0007669"/>
    <property type="project" value="TreeGrafter"/>
</dbReference>
<dbReference type="InterPro" id="IPR036412">
    <property type="entry name" value="HAD-like_sf"/>
</dbReference>
<dbReference type="AlphaFoldDB" id="A0A5B8UDT2"/>
<dbReference type="Gene3D" id="3.40.50.1000">
    <property type="entry name" value="HAD superfamily/HAD-like"/>
    <property type="match status" value="2"/>
</dbReference>
<proteinExistence type="predicted"/>
<name>A0A5B8UDT2_9ACTN</name>
<keyword evidence="3" id="KW-1185">Reference proteome</keyword>
<accession>A0A5B8UDT2</accession>
<evidence type="ECO:0000256" key="1">
    <source>
        <dbReference type="SAM" id="MobiDB-lite"/>
    </source>
</evidence>
<feature type="compositionally biased region" description="Basic residues" evidence="1">
    <location>
        <begin position="10"/>
        <end position="19"/>
    </location>
</feature>
<gene>
    <name evidence="2" type="ORF">FSW04_16395</name>
</gene>
<dbReference type="OrthoDB" id="3400930at2"/>
<dbReference type="Pfam" id="PF13242">
    <property type="entry name" value="Hydrolase_like"/>
    <property type="match status" value="1"/>
</dbReference>
<dbReference type="EMBL" id="CP042430">
    <property type="protein sequence ID" value="QEC50802.1"/>
    <property type="molecule type" value="Genomic_DNA"/>
</dbReference>
<organism evidence="2 3">
    <name type="scientific">Baekduia soli</name>
    <dbReference type="NCBI Taxonomy" id="496014"/>
    <lineage>
        <taxon>Bacteria</taxon>
        <taxon>Bacillati</taxon>
        <taxon>Actinomycetota</taxon>
        <taxon>Thermoleophilia</taxon>
        <taxon>Solirubrobacterales</taxon>
        <taxon>Baekduiaceae</taxon>
        <taxon>Baekduia</taxon>
    </lineage>
</organism>
<dbReference type="KEGG" id="bsol:FSW04_16395"/>
<evidence type="ECO:0000313" key="2">
    <source>
        <dbReference type="EMBL" id="QEC50802.1"/>
    </source>
</evidence>
<dbReference type="GO" id="GO:0005737">
    <property type="term" value="C:cytoplasm"/>
    <property type="evidence" value="ECO:0007669"/>
    <property type="project" value="TreeGrafter"/>
</dbReference>
<sequence>MGAGPARGARGVRRHRPRAPRLPAGPRVGRHAPGRRRGRPQALRDPGLVSTLTALARRYDHVLLDLDGCVWVGDEPTPGAVETILALREAGMGVAFVTNDGRHAGEDYVQKLWRLGFRASVEEVVTVGGAIQYLLAETGRWRSAHVVGAASMHRHVADAGLHIVNGRDVPAPDVVVVAAHDDFDYGELRDAVQAVLAGAELVCAGRDAVFPMPGGPWPGTGAVVAAVEAATGVRAVNAGKPAAQPFLTALDRLGADPADPRALVVGDRLDSDAEGARAAGLDGAIVLTGATSEAEARAAEPAPVAIAASLADLLLAR</sequence>
<dbReference type="PANTHER" id="PTHR19288:SF95">
    <property type="entry name" value="D-GLYCEROL 3-PHOSPHATE PHOSPHATASE"/>
    <property type="match status" value="1"/>
</dbReference>
<dbReference type="InterPro" id="IPR006357">
    <property type="entry name" value="HAD-SF_hydro_IIA"/>
</dbReference>
<reference evidence="2 3" key="1">
    <citation type="journal article" date="2018" name="J. Microbiol.">
        <title>Baekduia soli gen. nov., sp. nov., a novel bacterium isolated from the soil of Baekdu Mountain and proposal of a novel family name, Baekduiaceae fam. nov.</title>
        <authorList>
            <person name="An D.S."/>
            <person name="Siddiqi M.Z."/>
            <person name="Kim K.H."/>
            <person name="Yu H.S."/>
            <person name="Im W.T."/>
        </authorList>
    </citation>
    <scope>NUCLEOTIDE SEQUENCE [LARGE SCALE GENOMIC DNA]</scope>
    <source>
        <strain evidence="2 3">BR7-21</strain>
    </source>
</reference>
<feature type="region of interest" description="Disordered" evidence="1">
    <location>
        <begin position="1"/>
        <end position="44"/>
    </location>
</feature>
<dbReference type="Pfam" id="PF13344">
    <property type="entry name" value="Hydrolase_6"/>
    <property type="match status" value="1"/>
</dbReference>
<protein>
    <submittedName>
        <fullName evidence="2">HAD-IIA family hydrolase</fullName>
    </submittedName>
</protein>
<dbReference type="PANTHER" id="PTHR19288">
    <property type="entry name" value="4-NITROPHENYLPHOSPHATASE-RELATED"/>
    <property type="match status" value="1"/>
</dbReference>
<dbReference type="InterPro" id="IPR023214">
    <property type="entry name" value="HAD_sf"/>
</dbReference>
<dbReference type="Proteomes" id="UP000321805">
    <property type="component" value="Chromosome"/>
</dbReference>
<dbReference type="SUPFAM" id="SSF56784">
    <property type="entry name" value="HAD-like"/>
    <property type="match status" value="1"/>
</dbReference>